<dbReference type="Pfam" id="PF13430">
    <property type="entry name" value="DUF4112"/>
    <property type="match status" value="1"/>
</dbReference>
<dbReference type="InterPro" id="IPR009078">
    <property type="entry name" value="Ferritin-like_SF"/>
</dbReference>
<dbReference type="InterPro" id="IPR012348">
    <property type="entry name" value="RNR-like"/>
</dbReference>
<evidence type="ECO:0000256" key="2">
    <source>
        <dbReference type="SAM" id="MobiDB-lite"/>
    </source>
</evidence>
<gene>
    <name evidence="3" type="ORF">BN1723_001991</name>
</gene>
<evidence type="ECO:0000256" key="1">
    <source>
        <dbReference type="ARBA" id="ARBA00009303"/>
    </source>
</evidence>
<dbReference type="GO" id="GO:0009263">
    <property type="term" value="P:deoxyribonucleotide biosynthetic process"/>
    <property type="evidence" value="ECO:0007669"/>
    <property type="project" value="InterPro"/>
</dbReference>
<dbReference type="PANTHER" id="PTHR35519:SF2">
    <property type="entry name" value="PH DOMAIN PROTEIN"/>
    <property type="match status" value="1"/>
</dbReference>
<dbReference type="PANTHER" id="PTHR35519">
    <property type="entry name" value="MEMBRANE PROTEINS"/>
    <property type="match status" value="1"/>
</dbReference>
<feature type="compositionally biased region" description="Polar residues" evidence="2">
    <location>
        <begin position="449"/>
        <end position="458"/>
    </location>
</feature>
<dbReference type="InterPro" id="IPR033909">
    <property type="entry name" value="RNR_small"/>
</dbReference>
<dbReference type="GO" id="GO:0016491">
    <property type="term" value="F:oxidoreductase activity"/>
    <property type="evidence" value="ECO:0007669"/>
    <property type="project" value="InterPro"/>
</dbReference>
<dbReference type="InterPro" id="IPR000358">
    <property type="entry name" value="RNR_small_fam"/>
</dbReference>
<sequence length="524" mass="59207">MSVEITPSKQAASAIESFNIESPVKKLDFNTANKENHAGSEVDSLVKPMDEQAKPIAIEAKREEGDKAVVAPGIKDFEADEPLLRENGQRFVLFPIKYHEIWQMYKKAEASFWTAEEIDLSKDLHDWNNKINDDEKYFISHILAFFAASDGIVNENLVERFSAEVQVPEARCFYGFQIMMENIHSETYSLLIDTYIKEPAQRTYLFNAIDTTAWLSSRPPPYSRERKFPTSKFAIMASFIVKFITKKILKERVQNNFGTEDPYFETVPATRLDGKPTDKVKKRPKALPPGVSKHDGKVLTKVKRRAWRLDMCLFSLCGVRFGWGSAIGLIPAIGDAIDALMALMVFRTCCKVEGGLPQGVKTKMIFNIIVDFALGLVPFVGDMFDAAFRCNTKNAVLLESYLREKGRKNLRQSGVPIPEIDPSDSVVFDQRRRDDPDSDGSVHVDRQPQRNGTMSSRPDGTRRHDRTAEPTVPVNAKVRDTGRSGWFNFGRGRATDLEAGGDNTADRSTVPTRHQSNNERRREI</sequence>
<organism evidence="3 4">
    <name type="scientific">Verticillium longisporum</name>
    <name type="common">Verticillium dahliae var. longisporum</name>
    <dbReference type="NCBI Taxonomy" id="100787"/>
    <lineage>
        <taxon>Eukaryota</taxon>
        <taxon>Fungi</taxon>
        <taxon>Dikarya</taxon>
        <taxon>Ascomycota</taxon>
        <taxon>Pezizomycotina</taxon>
        <taxon>Sordariomycetes</taxon>
        <taxon>Hypocreomycetidae</taxon>
        <taxon>Glomerellales</taxon>
        <taxon>Plectosphaerellaceae</taxon>
        <taxon>Verticillium</taxon>
    </lineage>
</organism>
<dbReference type="AlphaFoldDB" id="A0A0G4KVJ3"/>
<dbReference type="EMBL" id="CVQI01004446">
    <property type="protein sequence ID" value="CRK13731.1"/>
    <property type="molecule type" value="Genomic_DNA"/>
</dbReference>
<reference evidence="4" key="1">
    <citation type="submission" date="2015-05" db="EMBL/GenBank/DDBJ databases">
        <authorList>
            <person name="Fogelqvist Johan"/>
        </authorList>
    </citation>
    <scope>NUCLEOTIDE SEQUENCE [LARGE SCALE GENOMIC DNA]</scope>
</reference>
<accession>A0A0G4KVJ3</accession>
<protein>
    <submittedName>
        <fullName evidence="3">Uncharacterized protein</fullName>
    </submittedName>
</protein>
<evidence type="ECO:0000313" key="3">
    <source>
        <dbReference type="EMBL" id="CRK13731.1"/>
    </source>
</evidence>
<comment type="similarity">
    <text evidence="1">Belongs to the ribonucleoside diphosphate reductase small chain family.</text>
</comment>
<feature type="compositionally biased region" description="Basic and acidic residues" evidence="2">
    <location>
        <begin position="429"/>
        <end position="448"/>
    </location>
</feature>
<dbReference type="PROSITE" id="PS00368">
    <property type="entry name" value="RIBORED_SMALL"/>
    <property type="match status" value="1"/>
</dbReference>
<dbReference type="CDD" id="cd01049">
    <property type="entry name" value="RNRR2"/>
    <property type="match status" value="1"/>
</dbReference>
<dbReference type="SUPFAM" id="SSF47240">
    <property type="entry name" value="Ferritin-like"/>
    <property type="match status" value="1"/>
</dbReference>
<evidence type="ECO:0000313" key="4">
    <source>
        <dbReference type="Proteomes" id="UP000045706"/>
    </source>
</evidence>
<dbReference type="Pfam" id="PF00268">
    <property type="entry name" value="Ribonuc_red_sm"/>
    <property type="match status" value="1"/>
</dbReference>
<feature type="compositionally biased region" description="Basic and acidic residues" evidence="2">
    <location>
        <begin position="459"/>
        <end position="468"/>
    </location>
</feature>
<dbReference type="InterPro" id="IPR030475">
    <property type="entry name" value="RNR_small_AS"/>
</dbReference>
<proteinExistence type="inferred from homology"/>
<feature type="region of interest" description="Disordered" evidence="2">
    <location>
        <begin position="412"/>
        <end position="524"/>
    </location>
</feature>
<feature type="compositionally biased region" description="Polar residues" evidence="2">
    <location>
        <begin position="506"/>
        <end position="515"/>
    </location>
</feature>
<dbReference type="InterPro" id="IPR025187">
    <property type="entry name" value="DUF4112"/>
</dbReference>
<name>A0A0G4KVJ3_VERLO</name>
<dbReference type="Gene3D" id="1.10.620.20">
    <property type="entry name" value="Ribonucleotide Reductase, subunit A"/>
    <property type="match status" value="1"/>
</dbReference>
<dbReference type="Proteomes" id="UP000045706">
    <property type="component" value="Unassembled WGS sequence"/>
</dbReference>